<evidence type="ECO:0000256" key="1">
    <source>
        <dbReference type="ARBA" id="ARBA00023015"/>
    </source>
</evidence>
<dbReference type="InterPro" id="IPR036390">
    <property type="entry name" value="WH_DNA-bd_sf"/>
</dbReference>
<organism evidence="6 7">
    <name type="scientific">Caballeronia glebae</name>
    <dbReference type="NCBI Taxonomy" id="1777143"/>
    <lineage>
        <taxon>Bacteria</taxon>
        <taxon>Pseudomonadati</taxon>
        <taxon>Pseudomonadota</taxon>
        <taxon>Betaproteobacteria</taxon>
        <taxon>Burkholderiales</taxon>
        <taxon>Burkholderiaceae</taxon>
        <taxon>Caballeronia</taxon>
    </lineage>
</organism>
<dbReference type="GO" id="GO:0003700">
    <property type="term" value="F:DNA-binding transcription factor activity"/>
    <property type="evidence" value="ECO:0007669"/>
    <property type="project" value="InterPro"/>
</dbReference>
<dbReference type="AlphaFoldDB" id="A0A158DFA2"/>
<evidence type="ECO:0000256" key="3">
    <source>
        <dbReference type="ARBA" id="ARBA00023163"/>
    </source>
</evidence>
<protein>
    <submittedName>
        <fullName evidence="6">GntR family transcriptional regulator</fullName>
    </submittedName>
</protein>
<dbReference type="InterPro" id="IPR011711">
    <property type="entry name" value="GntR_C"/>
</dbReference>
<dbReference type="PRINTS" id="PR00035">
    <property type="entry name" value="HTHGNTR"/>
</dbReference>
<dbReference type="SUPFAM" id="SSF46785">
    <property type="entry name" value="Winged helix' DNA-binding domain"/>
    <property type="match status" value="1"/>
</dbReference>
<dbReference type="SMART" id="SM00345">
    <property type="entry name" value="HTH_GNTR"/>
    <property type="match status" value="1"/>
</dbReference>
<evidence type="ECO:0000313" key="6">
    <source>
        <dbReference type="EMBL" id="SAK93153.1"/>
    </source>
</evidence>
<dbReference type="PROSITE" id="PS50949">
    <property type="entry name" value="HTH_GNTR"/>
    <property type="match status" value="1"/>
</dbReference>
<evidence type="ECO:0000259" key="5">
    <source>
        <dbReference type="PROSITE" id="PS50949"/>
    </source>
</evidence>
<dbReference type="CDD" id="cd07377">
    <property type="entry name" value="WHTH_GntR"/>
    <property type="match status" value="1"/>
</dbReference>
<comment type="caution">
    <text evidence="6">The sequence shown here is derived from an EMBL/GenBank/DDBJ whole genome shotgun (WGS) entry which is preliminary data.</text>
</comment>
<dbReference type="Gene3D" id="1.10.10.10">
    <property type="entry name" value="Winged helix-like DNA-binding domain superfamily/Winged helix DNA-binding domain"/>
    <property type="match status" value="1"/>
</dbReference>
<dbReference type="GO" id="GO:0003677">
    <property type="term" value="F:DNA binding"/>
    <property type="evidence" value="ECO:0007669"/>
    <property type="project" value="UniProtKB-KW"/>
</dbReference>
<name>A0A158DFA2_9BURK</name>
<dbReference type="InterPro" id="IPR000524">
    <property type="entry name" value="Tscrpt_reg_HTH_GntR"/>
</dbReference>
<feature type="region of interest" description="Disordered" evidence="4">
    <location>
        <begin position="1"/>
        <end position="23"/>
    </location>
</feature>
<dbReference type="PANTHER" id="PTHR43537:SF5">
    <property type="entry name" value="UXU OPERON TRANSCRIPTIONAL REGULATOR"/>
    <property type="match status" value="1"/>
</dbReference>
<dbReference type="InterPro" id="IPR008920">
    <property type="entry name" value="TF_FadR/GntR_C"/>
</dbReference>
<dbReference type="Gene3D" id="1.20.120.530">
    <property type="entry name" value="GntR ligand-binding domain-like"/>
    <property type="match status" value="1"/>
</dbReference>
<dbReference type="PANTHER" id="PTHR43537">
    <property type="entry name" value="TRANSCRIPTIONAL REGULATOR, GNTR FAMILY"/>
    <property type="match status" value="1"/>
</dbReference>
<dbReference type="Pfam" id="PF00392">
    <property type="entry name" value="GntR"/>
    <property type="match status" value="1"/>
</dbReference>
<keyword evidence="3" id="KW-0804">Transcription</keyword>
<evidence type="ECO:0000256" key="2">
    <source>
        <dbReference type="ARBA" id="ARBA00023125"/>
    </source>
</evidence>
<feature type="domain" description="HTH gntR-type" evidence="5">
    <location>
        <begin position="29"/>
        <end position="97"/>
    </location>
</feature>
<dbReference type="EMBL" id="FCOJ02000084">
    <property type="protein sequence ID" value="SAK93153.1"/>
    <property type="molecule type" value="Genomic_DNA"/>
</dbReference>
<dbReference type="SMART" id="SM00895">
    <property type="entry name" value="FCD"/>
    <property type="match status" value="1"/>
</dbReference>
<dbReference type="Pfam" id="PF07729">
    <property type="entry name" value="FCD"/>
    <property type="match status" value="1"/>
</dbReference>
<proteinExistence type="predicted"/>
<keyword evidence="2" id="KW-0238">DNA-binding</keyword>
<gene>
    <name evidence="6" type="ORF">AWB82_06681</name>
</gene>
<accession>A0A158DFA2</accession>
<dbReference type="InterPro" id="IPR036388">
    <property type="entry name" value="WH-like_DNA-bd_sf"/>
</dbReference>
<evidence type="ECO:0000256" key="4">
    <source>
        <dbReference type="SAM" id="MobiDB-lite"/>
    </source>
</evidence>
<dbReference type="STRING" id="1777143.AWB82_06681"/>
<keyword evidence="7" id="KW-1185">Reference proteome</keyword>
<reference evidence="6" key="1">
    <citation type="submission" date="2016-01" db="EMBL/GenBank/DDBJ databases">
        <authorList>
            <person name="Peeters C."/>
        </authorList>
    </citation>
    <scope>NUCLEOTIDE SEQUENCE [LARGE SCALE GENOMIC DNA]</scope>
    <source>
        <strain evidence="6">LMG 29325</strain>
    </source>
</reference>
<dbReference type="Proteomes" id="UP000054596">
    <property type="component" value="Unassembled WGS sequence"/>
</dbReference>
<evidence type="ECO:0000313" key="7">
    <source>
        <dbReference type="Proteomes" id="UP000054596"/>
    </source>
</evidence>
<keyword evidence="1" id="KW-0805">Transcription regulation</keyword>
<sequence length="260" mass="28959">MLSEATTSDNGRKRRASQNTFNQQRINMASLTDKVVATLIEDIERGVLRPGDKIPTEAALMKQLSVSRSVVREAVSRLQAANVVETRHGVGTFVRSSEDRESVRLADADLSNLLDIMAIIEFRIDLEGAAAALAAGRRTEQHLKQIASTLARFEEQLQNRSTDVLQHDVEFHLQIARASGNRYFFDVLSQMGRGVSPRTRLGKAGIAELDQIERLRSVLSEHKAIYQAIVRQDPDDARAAMRMHLSNSRERLRHAHGAAA</sequence>
<dbReference type="SUPFAM" id="SSF48008">
    <property type="entry name" value="GntR ligand-binding domain-like"/>
    <property type="match status" value="1"/>
</dbReference>